<evidence type="ECO:0000313" key="1">
    <source>
        <dbReference type="EMBL" id="MEH7829171.1"/>
    </source>
</evidence>
<reference evidence="1" key="1">
    <citation type="submission" date="2024-02" db="EMBL/GenBank/DDBJ databases">
        <title>Genome sequences of strain Gemmobacter sp. JM10B15.</title>
        <authorList>
            <person name="Zhang M."/>
        </authorList>
    </citation>
    <scope>NUCLEOTIDE SEQUENCE</scope>
    <source>
        <strain evidence="1">JM10B15</strain>
    </source>
</reference>
<organism evidence="1 2">
    <name type="scientific">Gemmobacter denitrificans</name>
    <dbReference type="NCBI Taxonomy" id="3123040"/>
    <lineage>
        <taxon>Bacteria</taxon>
        <taxon>Pseudomonadati</taxon>
        <taxon>Pseudomonadota</taxon>
        <taxon>Alphaproteobacteria</taxon>
        <taxon>Rhodobacterales</taxon>
        <taxon>Paracoccaceae</taxon>
        <taxon>Gemmobacter</taxon>
    </lineage>
</organism>
<name>A0ABU8BWU5_9RHOB</name>
<keyword evidence="2" id="KW-1185">Reference proteome</keyword>
<protein>
    <submittedName>
        <fullName evidence="1">AAA family ATPase</fullName>
    </submittedName>
</protein>
<evidence type="ECO:0000313" key="2">
    <source>
        <dbReference type="Proteomes" id="UP001431963"/>
    </source>
</evidence>
<proteinExistence type="predicted"/>
<dbReference type="EMBL" id="JBALHR010000008">
    <property type="protein sequence ID" value="MEH7829171.1"/>
    <property type="molecule type" value="Genomic_DNA"/>
</dbReference>
<dbReference type="RefSeq" id="WP_335423956.1">
    <property type="nucleotide sequence ID" value="NZ_JBALHR010000008.1"/>
</dbReference>
<gene>
    <name evidence="1" type="ORF">V6590_13520</name>
</gene>
<dbReference type="InterPro" id="IPR027417">
    <property type="entry name" value="P-loop_NTPase"/>
</dbReference>
<accession>A0ABU8BWU5</accession>
<dbReference type="Gene3D" id="3.40.50.300">
    <property type="entry name" value="P-loop containing nucleotide triphosphate hydrolases"/>
    <property type="match status" value="1"/>
</dbReference>
<sequence>MTIIKPVPYPAQPEGFTPWQVTDPARIPRTRFVYGETYAAGYLTVTFAAPKTGKSLLAMAEAIDAASGRGFLTGTPADPLRVLYFNAEDDQDVLNARAFAVLQEHGIGQDAIAGRFFAVSGVPAARQLVLIRGGEKAEINEPAFDFLTDLFQREGFALAVFDPLQDLSHSPETNDAFRLLGGRIRRLASESGVAVGLVHHTRKPSAGVQATLDDGRGGSALRGVARFNRLLLPMSEAEGAQSGVDDFRRYFRIAEAESNLPPPSSARNQWFEKVGVPIGNGGYYPTVRPWVWPEAFAGVTVNDACKVRAAIAARAADDMPPRESPQAKDWAGLVVAEVLGLDVNKKSDKARIAAMLRKWIETGVLAVEILPIGKNRRKVPSIVAGPNNPAEA</sequence>
<dbReference type="Proteomes" id="UP001431963">
    <property type="component" value="Unassembled WGS sequence"/>
</dbReference>
<comment type="caution">
    <text evidence="1">The sequence shown here is derived from an EMBL/GenBank/DDBJ whole genome shotgun (WGS) entry which is preliminary data.</text>
</comment>
<dbReference type="Pfam" id="PF13481">
    <property type="entry name" value="AAA_25"/>
    <property type="match status" value="1"/>
</dbReference>
<dbReference type="SUPFAM" id="SSF52540">
    <property type="entry name" value="P-loop containing nucleoside triphosphate hydrolases"/>
    <property type="match status" value="1"/>
</dbReference>